<keyword evidence="1" id="KW-1133">Transmembrane helix</keyword>
<dbReference type="Gene3D" id="3.30.70.1320">
    <property type="entry name" value="Multidrug efflux transporter AcrB pore domain like"/>
    <property type="match status" value="1"/>
</dbReference>
<dbReference type="STRING" id="134605.HMPREF3206_00520"/>
<evidence type="ECO:0000256" key="1">
    <source>
        <dbReference type="SAM" id="Phobius"/>
    </source>
</evidence>
<evidence type="ECO:0000313" key="2">
    <source>
        <dbReference type="EMBL" id="KXA16169.1"/>
    </source>
</evidence>
<feature type="transmembrane region" description="Helical" evidence="1">
    <location>
        <begin position="986"/>
        <end position="1011"/>
    </location>
</feature>
<accession>A0A133NIP9</accession>
<dbReference type="GO" id="GO:0005886">
    <property type="term" value="C:plasma membrane"/>
    <property type="evidence" value="ECO:0007669"/>
    <property type="project" value="TreeGrafter"/>
</dbReference>
<dbReference type="Gene3D" id="3.30.70.1430">
    <property type="entry name" value="Multidrug efflux transporter AcrB pore domain"/>
    <property type="match status" value="2"/>
</dbReference>
<dbReference type="PRINTS" id="PR00702">
    <property type="entry name" value="ACRIFLAVINRP"/>
</dbReference>
<feature type="transmembrane region" description="Helical" evidence="1">
    <location>
        <begin position="399"/>
        <end position="419"/>
    </location>
</feature>
<dbReference type="RefSeq" id="WP_060793461.1">
    <property type="nucleotide sequence ID" value="NZ_KQ956517.1"/>
</dbReference>
<dbReference type="SUPFAM" id="SSF82714">
    <property type="entry name" value="Multidrug efflux transporter AcrB TolC docking domain, DN and DC subdomains"/>
    <property type="match status" value="2"/>
</dbReference>
<dbReference type="EMBL" id="LRPX01000021">
    <property type="protein sequence ID" value="KXA16169.1"/>
    <property type="molecule type" value="Genomic_DNA"/>
</dbReference>
<organism evidence="2 3">
    <name type="scientific">Fusobacterium equinum</name>
    <dbReference type="NCBI Taxonomy" id="134605"/>
    <lineage>
        <taxon>Bacteria</taxon>
        <taxon>Fusobacteriati</taxon>
        <taxon>Fusobacteriota</taxon>
        <taxon>Fusobacteriia</taxon>
        <taxon>Fusobacteriales</taxon>
        <taxon>Fusobacteriaceae</taxon>
        <taxon>Fusobacterium</taxon>
    </lineage>
</organism>
<gene>
    <name evidence="2" type="ORF">HMPREF3206_00520</name>
</gene>
<sequence>MVEYFLKNRIVTLVLTLLILLGGILSYFKLGKLEDPEFKVKEALVVTLYPGASPHQVELEVTDKLEQKIREMPHVEYIDSTSKAGYSEIRVKIEESIPSKEVEQYWDILRKKVADSKLYLPSTAISPIVLDDYGDVYGMFFAITSEGYSKEELNRYSKYIKRELESIQGVSKAVLYGKADSVVEIVIDRSKMANLGINEKMIYTAMLQQNIPTPAHNIEQGTRYLRFQLHSNFQSIEDIENLVIFSKPDLLKMLTGAGGDTLFLKDIAEIKKSSSNPSSNMMRFCGKMSIGLQLSPESGTNVVKTGEKIDKRLEEISSSLPIGIEVHKIYYQPELVSNAISQFVYNLIASVAVVIGVLLFTMGIRSGLIIGSGLVLSILGTFIYMLFVKMDLQRVSLGAFIIAMGMLVDNSIVIVDGTLNALENKMERYEAVTLPTKKIALPLFGATFVAIAAFLPMYLMKSSIGEYISSLFWVIAISLGLSWIFSMTQTPLLCYLYLNDPGQQKVSKKRRKFYWILRKWMNKILHFRKVSLLILLGSFCFIILLSFGISTSFFPNSDKKGFVLNIWTPEGSSLEYTNQISKILEKEIAKNKQVENYTTFVGASPSRYYVATIPELPTTSLAQIIVNVDKLSTIEDLEKSLTNFTWENLPDVQIQVKRYANGIPTKYPLQLRITGSDPKILRDLARKVEKELYEIPGAKNVNVDWKEKVLTMVPNLDEQKERKHAVSTFDIASALNRLGNGNQVGVFHEGVEDLPIVIREKSGGQQVNSNNLEQLPIFGVGMQSLPLGEFIKGTDLVWEDPMILRHNGKRAIQVQADVETGIQVEKIRSILAEKIKDISLPEGYSLEWNGEYYEQNKNIAKVLSYVPVQFMIMFVACLLLFATLTDPFIIFVVLPLSLIGIVPGLLLTGRPFGFMAIIGMVSLSGMMIKNSIVLLDEIRYQKLHTDKTEFDAVVDASLSRVRAVSLAAGTTIFGMFPLMFDPLYGEMAITIIFGLAASTILTLFVVPLLYVSIHKIYKNKK</sequence>
<reference evidence="3" key="1">
    <citation type="submission" date="2016-01" db="EMBL/GenBank/DDBJ databases">
        <authorList>
            <person name="Mitreva M."/>
            <person name="Pepin K.H."/>
            <person name="Mihindukulasuriya K.A."/>
            <person name="Fulton R."/>
            <person name="Fronick C."/>
            <person name="O'Laughlin M."/>
            <person name="Miner T."/>
            <person name="Herter B."/>
            <person name="Rosa B.A."/>
            <person name="Cordes M."/>
            <person name="Tomlinson C."/>
            <person name="Wollam A."/>
            <person name="Palsikar V.B."/>
            <person name="Mardis E.R."/>
            <person name="Wilson R.K."/>
        </authorList>
    </citation>
    <scope>NUCLEOTIDE SEQUENCE [LARGE SCALE GENOMIC DNA]</scope>
    <source>
        <strain evidence="3">CMW8396</strain>
    </source>
</reference>
<keyword evidence="3" id="KW-1185">Reference proteome</keyword>
<feature type="transmembrane region" description="Helical" evidence="1">
    <location>
        <begin position="530"/>
        <end position="549"/>
    </location>
</feature>
<feature type="transmembrane region" description="Helical" evidence="1">
    <location>
        <begin position="439"/>
        <end position="459"/>
    </location>
</feature>
<feature type="transmembrane region" description="Helical" evidence="1">
    <location>
        <begin position="368"/>
        <end position="387"/>
    </location>
</feature>
<feature type="transmembrane region" description="Helical" evidence="1">
    <location>
        <begin position="963"/>
        <end position="980"/>
    </location>
</feature>
<comment type="caution">
    <text evidence="2">The sequence shown here is derived from an EMBL/GenBank/DDBJ whole genome shotgun (WGS) entry which is preliminary data.</text>
</comment>
<dbReference type="PANTHER" id="PTHR32063">
    <property type="match status" value="1"/>
</dbReference>
<dbReference type="GO" id="GO:0042910">
    <property type="term" value="F:xenobiotic transmembrane transporter activity"/>
    <property type="evidence" value="ECO:0007669"/>
    <property type="project" value="TreeGrafter"/>
</dbReference>
<keyword evidence="1" id="KW-0812">Transmembrane</keyword>
<feature type="transmembrane region" description="Helical" evidence="1">
    <location>
        <begin position="471"/>
        <end position="498"/>
    </location>
</feature>
<dbReference type="SUPFAM" id="SSF82693">
    <property type="entry name" value="Multidrug efflux transporter AcrB pore domain, PN1, PN2, PC1 and PC2 subdomains"/>
    <property type="match status" value="3"/>
</dbReference>
<dbReference type="Proteomes" id="UP000070617">
    <property type="component" value="Unassembled WGS sequence"/>
</dbReference>
<evidence type="ECO:0000313" key="3">
    <source>
        <dbReference type="Proteomes" id="UP000070617"/>
    </source>
</evidence>
<keyword evidence="1" id="KW-0472">Membrane</keyword>
<feature type="transmembrane region" description="Helical" evidence="1">
    <location>
        <begin position="862"/>
        <end position="881"/>
    </location>
</feature>
<dbReference type="Gene3D" id="3.30.70.1440">
    <property type="entry name" value="Multidrug efflux transporter AcrB pore domain"/>
    <property type="match status" value="1"/>
</dbReference>
<dbReference type="SUPFAM" id="SSF82866">
    <property type="entry name" value="Multidrug efflux transporter AcrB transmembrane domain"/>
    <property type="match status" value="2"/>
</dbReference>
<feature type="transmembrane region" description="Helical" evidence="1">
    <location>
        <begin position="912"/>
        <end position="935"/>
    </location>
</feature>
<dbReference type="InterPro" id="IPR027463">
    <property type="entry name" value="AcrB_DN_DC_subdom"/>
</dbReference>
<name>A0A133NIP9_9FUSO</name>
<dbReference type="PATRIC" id="fig|134605.3.peg.523"/>
<dbReference type="AlphaFoldDB" id="A0A133NIP9"/>
<feature type="transmembrane region" description="Helical" evidence="1">
    <location>
        <begin position="343"/>
        <end position="361"/>
    </location>
</feature>
<dbReference type="Gene3D" id="3.30.2090.10">
    <property type="entry name" value="Multidrug efflux transporter AcrB TolC docking domain, DN and DC subdomains"/>
    <property type="match status" value="2"/>
</dbReference>
<protein>
    <submittedName>
        <fullName evidence="2">RND transporter, HAE1/HME family, permease protein</fullName>
    </submittedName>
</protein>
<feature type="transmembrane region" description="Helical" evidence="1">
    <location>
        <begin position="888"/>
        <end position="906"/>
    </location>
</feature>
<dbReference type="Pfam" id="PF00873">
    <property type="entry name" value="ACR_tran"/>
    <property type="match status" value="1"/>
</dbReference>
<proteinExistence type="predicted"/>
<dbReference type="PANTHER" id="PTHR32063:SF18">
    <property type="entry name" value="CATION EFFLUX SYSTEM PROTEIN"/>
    <property type="match status" value="1"/>
</dbReference>
<dbReference type="InterPro" id="IPR001036">
    <property type="entry name" value="Acrflvin-R"/>
</dbReference>
<dbReference type="Gene3D" id="1.20.1640.10">
    <property type="entry name" value="Multidrug efflux transporter AcrB transmembrane domain"/>
    <property type="match status" value="2"/>
</dbReference>